<proteinExistence type="predicted"/>
<protein>
    <recommendedName>
        <fullName evidence="3">Secreted protein</fullName>
    </recommendedName>
</protein>
<organism evidence="1 2">
    <name type="scientific">Sphagnum troendelagicum</name>
    <dbReference type="NCBI Taxonomy" id="128251"/>
    <lineage>
        <taxon>Eukaryota</taxon>
        <taxon>Viridiplantae</taxon>
        <taxon>Streptophyta</taxon>
        <taxon>Embryophyta</taxon>
        <taxon>Bryophyta</taxon>
        <taxon>Sphagnophytina</taxon>
        <taxon>Sphagnopsida</taxon>
        <taxon>Sphagnales</taxon>
        <taxon>Sphagnaceae</taxon>
        <taxon>Sphagnum</taxon>
    </lineage>
</organism>
<evidence type="ECO:0000313" key="2">
    <source>
        <dbReference type="Proteomes" id="UP001497512"/>
    </source>
</evidence>
<accession>A0ABP0U1U3</accession>
<keyword evidence="2" id="KW-1185">Reference proteome</keyword>
<name>A0ABP0U1U3_9BRYO</name>
<reference evidence="1" key="1">
    <citation type="submission" date="2024-02" db="EMBL/GenBank/DDBJ databases">
        <authorList>
            <consortium name="ELIXIR-Norway"/>
            <consortium name="Elixir Norway"/>
        </authorList>
    </citation>
    <scope>NUCLEOTIDE SEQUENCE</scope>
</reference>
<evidence type="ECO:0000313" key="1">
    <source>
        <dbReference type="EMBL" id="CAK9210767.1"/>
    </source>
</evidence>
<evidence type="ECO:0008006" key="3">
    <source>
        <dbReference type="Google" id="ProtNLM"/>
    </source>
</evidence>
<sequence>MKICIARRACAAGREAAAAAAGAEREGAQAKTQEKIRKVCLWYTRGRRRHTARPPTTTAVYNPTLFHLPNAAYRLASRTPQL</sequence>
<gene>
    <name evidence="1" type="ORF">CSSPTR1EN2_LOCUS10324</name>
</gene>
<dbReference type="Proteomes" id="UP001497512">
    <property type="component" value="Chromosome 18"/>
</dbReference>
<dbReference type="EMBL" id="OZ019910">
    <property type="protein sequence ID" value="CAK9210767.1"/>
    <property type="molecule type" value="Genomic_DNA"/>
</dbReference>